<evidence type="ECO:0000256" key="8">
    <source>
        <dbReference type="ARBA" id="ARBA00048668"/>
    </source>
</evidence>
<dbReference type="CDD" id="cd01570">
    <property type="entry name" value="NAPRTase_A"/>
    <property type="match status" value="1"/>
</dbReference>
<comment type="catalytic activity">
    <reaction evidence="8 9">
        <text>5-phospho-alpha-D-ribose 1-diphosphate + nicotinate + ATP + H2O = nicotinate beta-D-ribonucleotide + ADP + phosphate + diphosphate</text>
        <dbReference type="Rhea" id="RHEA:36163"/>
        <dbReference type="ChEBI" id="CHEBI:15377"/>
        <dbReference type="ChEBI" id="CHEBI:30616"/>
        <dbReference type="ChEBI" id="CHEBI:32544"/>
        <dbReference type="ChEBI" id="CHEBI:33019"/>
        <dbReference type="ChEBI" id="CHEBI:43474"/>
        <dbReference type="ChEBI" id="CHEBI:57502"/>
        <dbReference type="ChEBI" id="CHEBI:58017"/>
        <dbReference type="ChEBI" id="CHEBI:456216"/>
        <dbReference type="EC" id="6.3.4.21"/>
    </reaction>
</comment>
<evidence type="ECO:0000256" key="7">
    <source>
        <dbReference type="ARBA" id="ARBA00022679"/>
    </source>
</evidence>
<keyword evidence="4" id="KW-0597">Phosphoprotein</keyword>
<comment type="similarity">
    <text evidence="2 9">Belongs to the NAPRTase family.</text>
</comment>
<reference evidence="13 14" key="1">
    <citation type="journal article" date="2010" name="PLoS ONE">
        <title>Genome erosion in a nitrogen-fixing vertically transmitted endosymbiotic multicellular cyanobacterium.</title>
        <authorList>
            <person name="Ran L."/>
            <person name="Larsson J."/>
            <person name="Vigil-Stenman T."/>
            <person name="Nylander J.A."/>
            <person name="Ininbergs K."/>
            <person name="Zheng W.W."/>
            <person name="Lapidus A."/>
            <person name="Lowry S."/>
            <person name="Haselkorn R."/>
            <person name="Bergman B."/>
        </authorList>
    </citation>
    <scope>NUCLEOTIDE SEQUENCE [LARGE SCALE GENOMIC DNA]</scope>
    <source>
        <strain evidence="13 14">0708</strain>
    </source>
</reference>
<evidence type="ECO:0000256" key="6">
    <source>
        <dbReference type="ARBA" id="ARBA00022642"/>
    </source>
</evidence>
<dbReference type="EMBL" id="CP002059">
    <property type="protein sequence ID" value="ADI64928.1"/>
    <property type="molecule type" value="Genomic_DNA"/>
</dbReference>
<feature type="domain" description="Nicotinate phosphoribosyltransferase C-terminal" evidence="12">
    <location>
        <begin position="389"/>
        <end position="450"/>
    </location>
</feature>
<dbReference type="Pfam" id="PF17956">
    <property type="entry name" value="NAPRTase_C"/>
    <property type="match status" value="1"/>
</dbReference>
<dbReference type="InterPro" id="IPR006405">
    <property type="entry name" value="Nic_PRibTrfase_pncB"/>
</dbReference>
<dbReference type="STRING" id="551115.Aazo_3220"/>
<evidence type="ECO:0000256" key="4">
    <source>
        <dbReference type="ARBA" id="ARBA00022553"/>
    </source>
</evidence>
<dbReference type="GO" id="GO:0004516">
    <property type="term" value="F:nicotinate phosphoribosyltransferase activity"/>
    <property type="evidence" value="ECO:0007669"/>
    <property type="project" value="UniProtKB-UniRule"/>
</dbReference>
<dbReference type="Gene3D" id="3.20.20.70">
    <property type="entry name" value="Aldolase class I"/>
    <property type="match status" value="1"/>
</dbReference>
<evidence type="ECO:0000313" key="13">
    <source>
        <dbReference type="EMBL" id="ADI64928.1"/>
    </source>
</evidence>
<evidence type="ECO:0000259" key="12">
    <source>
        <dbReference type="Pfam" id="PF17956"/>
    </source>
</evidence>
<accession>D7E2A6</accession>
<dbReference type="HOGENOM" id="CLU_025154_3_1_3"/>
<dbReference type="GO" id="GO:0016757">
    <property type="term" value="F:glycosyltransferase activity"/>
    <property type="evidence" value="ECO:0007669"/>
    <property type="project" value="UniProtKB-KW"/>
</dbReference>
<dbReference type="NCBIfam" id="TIGR01513">
    <property type="entry name" value="NAPRTase_put"/>
    <property type="match status" value="1"/>
</dbReference>
<gene>
    <name evidence="13" type="ordered locus">Aazo_3220</name>
</gene>
<keyword evidence="13" id="KW-0328">Glycosyltransferase</keyword>
<evidence type="ECO:0000256" key="3">
    <source>
        <dbReference type="ARBA" id="ARBA00013236"/>
    </source>
</evidence>
<comment type="function">
    <text evidence="9">Catalyzes the first step in the biosynthesis of NAD from nicotinic acid, the ATP-dependent synthesis of beta-nicotinate D-ribonucleotide from nicotinate and 5-phospho-D-ribose 1-phosphate.</text>
</comment>
<dbReference type="InterPro" id="IPR041525">
    <property type="entry name" value="N/Namide_PRibTrfase"/>
</dbReference>
<dbReference type="SUPFAM" id="SSF51690">
    <property type="entry name" value="Nicotinate/Quinolinate PRTase C-terminal domain-like"/>
    <property type="match status" value="1"/>
</dbReference>
<evidence type="ECO:0000256" key="1">
    <source>
        <dbReference type="ARBA" id="ARBA00004952"/>
    </source>
</evidence>
<evidence type="ECO:0000259" key="10">
    <source>
        <dbReference type="Pfam" id="PF04095"/>
    </source>
</evidence>
<protein>
    <recommendedName>
        <fullName evidence="3 9">Nicotinate phosphoribosyltransferase</fullName>
        <ecNumber evidence="3 9">6.3.4.21</ecNumber>
    </recommendedName>
</protein>
<dbReference type="InterPro" id="IPR013785">
    <property type="entry name" value="Aldolase_TIM"/>
</dbReference>
<dbReference type="eggNOG" id="COG1488">
    <property type="taxonomic scope" value="Bacteria"/>
</dbReference>
<evidence type="ECO:0000313" key="14">
    <source>
        <dbReference type="Proteomes" id="UP000001511"/>
    </source>
</evidence>
<keyword evidence="7 9" id="KW-0808">Transferase</keyword>
<dbReference type="Gene3D" id="3.20.140.10">
    <property type="entry name" value="nicotinate phosphoribosyltransferase"/>
    <property type="match status" value="2"/>
</dbReference>
<organism evidence="13 14">
    <name type="scientific">Nostoc azollae (strain 0708)</name>
    <name type="common">Anabaena azollae (strain 0708)</name>
    <dbReference type="NCBI Taxonomy" id="551115"/>
    <lineage>
        <taxon>Bacteria</taxon>
        <taxon>Bacillati</taxon>
        <taxon>Cyanobacteriota</taxon>
        <taxon>Cyanophyceae</taxon>
        <taxon>Nostocales</taxon>
        <taxon>Nostocaceae</taxon>
        <taxon>Trichormus</taxon>
    </lineage>
</organism>
<evidence type="ECO:0000256" key="5">
    <source>
        <dbReference type="ARBA" id="ARBA00022598"/>
    </source>
</evidence>
<dbReference type="KEGG" id="naz:Aazo_3220"/>
<dbReference type="InterPro" id="IPR040727">
    <property type="entry name" value="NAPRTase_N"/>
</dbReference>
<dbReference type="OrthoDB" id="9770610at2"/>
<dbReference type="EC" id="6.3.4.21" evidence="3 9"/>
<dbReference type="RefSeq" id="WP_013191943.1">
    <property type="nucleotide sequence ID" value="NC_014248.1"/>
</dbReference>
<dbReference type="GO" id="GO:0034355">
    <property type="term" value="P:NAD+ biosynthetic process via the salvage pathway"/>
    <property type="evidence" value="ECO:0007669"/>
    <property type="project" value="TreeGrafter"/>
</dbReference>
<dbReference type="Proteomes" id="UP000001511">
    <property type="component" value="Chromosome"/>
</dbReference>
<dbReference type="PANTHER" id="PTHR11098:SF1">
    <property type="entry name" value="NICOTINATE PHOSPHORIBOSYLTRANSFERASE"/>
    <property type="match status" value="1"/>
</dbReference>
<dbReference type="InterPro" id="IPR041619">
    <property type="entry name" value="NAPRTase_C"/>
</dbReference>
<keyword evidence="5 9" id="KW-0436">Ligase</keyword>
<evidence type="ECO:0000256" key="9">
    <source>
        <dbReference type="RuleBase" id="RU365100"/>
    </source>
</evidence>
<dbReference type="Pfam" id="PF04095">
    <property type="entry name" value="NAPRTase"/>
    <property type="match status" value="1"/>
</dbReference>
<proteinExistence type="inferred from homology"/>
<dbReference type="UniPathway" id="UPA00253">
    <property type="reaction ID" value="UER00457"/>
</dbReference>
<comment type="pathway">
    <text evidence="1 9">Cofactor biosynthesis; NAD(+) biosynthesis; nicotinate D-ribonucleotide from nicotinate: step 1/1.</text>
</comment>
<dbReference type="InterPro" id="IPR036068">
    <property type="entry name" value="Nicotinate_pribotase-like_C"/>
</dbReference>
<keyword evidence="6 9" id="KW-0662">Pyridine nucleotide biosynthesis</keyword>
<comment type="PTM">
    <text evidence="9">Transiently phosphorylated on a His residue during the reaction cycle. Phosphorylation strongly increases the affinity for substrates and increases the rate of nicotinate D-ribonucleotide production. Dephosphorylation regenerates the low-affinity form of the enzyme, leading to product release.</text>
</comment>
<sequence>MTTFIDVGYGYQNPELNLSQEDYSMLTDLYQLTMAACYTGEGIEQKRASFELFVRHLPNGFGYLIAMGFAQALEYLAKFRFNSAQIAALQETGIFTHVPERFWSLLAEGAFTGDVWALPEGTAVFANEPFLRVEAPLWQAQLVETYLLNTINYQTLIATKAARLRDIAGEKVTLLEFGTRRAFSPQASLWAARAALASGLDATSNVLAAIQLDQKPSGTMAHALVMALSALEGSEEQAFTAFHQYFPGAPLLIDTYDTVAAAQKLALKVKTGEMKLTGVRLDSGDLVSLSKTVRALLPEVSIFASGDLDEWEIQRLKTEGAEIDGYGLGTKLVTGSPVNGVYKLVDVDGIPVMKMSSGKFTYPGRKQIFRSFTGSKLQADKLGLSYENNSDKKPLLQLVMKEGKQLQKPESLTTVRQRTEFSVASLSEEIRRLKNPISLKVEISQMLLNLTEETKEKH</sequence>
<dbReference type="AlphaFoldDB" id="D7E2A6"/>
<dbReference type="PANTHER" id="PTHR11098">
    <property type="entry name" value="NICOTINATE PHOSPHORIBOSYLTRANSFERASE"/>
    <property type="match status" value="1"/>
</dbReference>
<dbReference type="NCBIfam" id="NF009131">
    <property type="entry name" value="PRK12484.1"/>
    <property type="match status" value="1"/>
</dbReference>
<dbReference type="Pfam" id="PF17767">
    <property type="entry name" value="NAPRTase_N"/>
    <property type="match status" value="1"/>
</dbReference>
<dbReference type="InterPro" id="IPR007229">
    <property type="entry name" value="Nic_PRibTrfase-Fam"/>
</dbReference>
<evidence type="ECO:0000259" key="11">
    <source>
        <dbReference type="Pfam" id="PF17767"/>
    </source>
</evidence>
<dbReference type="SUPFAM" id="SSF54675">
    <property type="entry name" value="Nicotinate/Quinolinate PRTase N-terminal domain-like"/>
    <property type="match status" value="1"/>
</dbReference>
<keyword evidence="14" id="KW-1185">Reference proteome</keyword>
<evidence type="ECO:0000256" key="2">
    <source>
        <dbReference type="ARBA" id="ARBA00010897"/>
    </source>
</evidence>
<dbReference type="GO" id="GO:0005829">
    <property type="term" value="C:cytosol"/>
    <property type="evidence" value="ECO:0007669"/>
    <property type="project" value="TreeGrafter"/>
</dbReference>
<dbReference type="PIRSF" id="PIRSF000484">
    <property type="entry name" value="NAPRT"/>
    <property type="match status" value="1"/>
</dbReference>
<feature type="domain" description="Nicotinate/nicotinamide phosphoribosyltransferase" evidence="10">
    <location>
        <begin position="174"/>
        <end position="293"/>
    </location>
</feature>
<name>D7E2A6_NOSA0</name>
<dbReference type="NCBIfam" id="NF006696">
    <property type="entry name" value="PRK09243.1-3"/>
    <property type="match status" value="1"/>
</dbReference>
<feature type="domain" description="Nicotinate phosphoribosyltransferase N-terminal" evidence="11">
    <location>
        <begin position="25"/>
        <end position="152"/>
    </location>
</feature>